<dbReference type="EMBL" id="JAGGLB010000002">
    <property type="protein sequence ID" value="MBP1989289.1"/>
    <property type="molecule type" value="Genomic_DNA"/>
</dbReference>
<sequence length="447" mass="49363">MLSRSDRKRKKAKVAVPAKRLAAWASIAALCLIIVLFSIYESNRSKQAVDNENLPENPQATDHVTNTPGSSQEPEQTAPANTPTNEPSESAKPSPQATAIATTPAGATTVPLPTAKPTQTVAPQTPVSGAKVKLTFVGDVMFADRVEEQLIKNGYDYPYSFVKEYLQKADLTIANLETPITKREEAQSKEKYVYRSSPLALPAFKDAGFDLVNLANNHILDYGKEGLFDTFKELDKMGIKYVGAGKNADDAFKSVIIEKQGIKIAFLGFSRFVPEGSWKAAFDNPGVADAYNHERPVEEIKKAREKADLVVVIPHWGVERTDYPVEHQTDLAHRFIDAGADLIVASHPHVLQGLESYKGKWIAYSLGNFIFTLNEVQKTWESAILEATCSKERECNLQLVPIKNTLARPEIMTPELGTALFERLTKLSIKSKVDKDGKVIPLQKVKK</sequence>
<keyword evidence="3" id="KW-1133">Transmembrane helix</keyword>
<feature type="region of interest" description="Disordered" evidence="2">
    <location>
        <begin position="50"/>
        <end position="99"/>
    </location>
</feature>
<dbReference type="SUPFAM" id="SSF56300">
    <property type="entry name" value="Metallo-dependent phosphatases"/>
    <property type="match status" value="1"/>
</dbReference>
<feature type="domain" description="Capsule synthesis protein CapA" evidence="4">
    <location>
        <begin position="133"/>
        <end position="373"/>
    </location>
</feature>
<dbReference type="Gene3D" id="3.60.21.10">
    <property type="match status" value="1"/>
</dbReference>
<dbReference type="CDD" id="cd07381">
    <property type="entry name" value="MPP_CapA"/>
    <property type="match status" value="1"/>
</dbReference>
<protein>
    <submittedName>
        <fullName evidence="5">Poly-gamma-glutamate synthesis protein (Capsule biosynthesis protein)</fullName>
    </submittedName>
</protein>
<proteinExistence type="inferred from homology"/>
<keyword evidence="3" id="KW-0472">Membrane</keyword>
<evidence type="ECO:0000313" key="5">
    <source>
        <dbReference type="EMBL" id="MBP1989289.1"/>
    </source>
</evidence>
<dbReference type="SMART" id="SM00854">
    <property type="entry name" value="PGA_cap"/>
    <property type="match status" value="1"/>
</dbReference>
<accession>A0ABS4IP10</accession>
<evidence type="ECO:0000259" key="4">
    <source>
        <dbReference type="SMART" id="SM00854"/>
    </source>
</evidence>
<reference evidence="5 6" key="1">
    <citation type="submission" date="2021-03" db="EMBL/GenBank/DDBJ databases">
        <title>Genomic Encyclopedia of Type Strains, Phase IV (KMG-IV): sequencing the most valuable type-strain genomes for metagenomic binning, comparative biology and taxonomic classification.</title>
        <authorList>
            <person name="Goeker M."/>
        </authorList>
    </citation>
    <scope>NUCLEOTIDE SEQUENCE [LARGE SCALE GENOMIC DNA]</scope>
    <source>
        <strain evidence="5 6">DSM 26048</strain>
    </source>
</reference>
<comment type="similarity">
    <text evidence="1">Belongs to the CapA family.</text>
</comment>
<feature type="compositionally biased region" description="Polar residues" evidence="2">
    <location>
        <begin position="50"/>
        <end position="88"/>
    </location>
</feature>
<dbReference type="Pfam" id="PF09587">
    <property type="entry name" value="PGA_cap"/>
    <property type="match status" value="1"/>
</dbReference>
<feature type="transmembrane region" description="Helical" evidence="3">
    <location>
        <begin position="21"/>
        <end position="40"/>
    </location>
</feature>
<evidence type="ECO:0000256" key="2">
    <source>
        <dbReference type="SAM" id="MobiDB-lite"/>
    </source>
</evidence>
<dbReference type="InterPro" id="IPR019079">
    <property type="entry name" value="Capsule_synth_CapA"/>
</dbReference>
<evidence type="ECO:0000313" key="6">
    <source>
        <dbReference type="Proteomes" id="UP001519287"/>
    </source>
</evidence>
<dbReference type="PANTHER" id="PTHR33393:SF13">
    <property type="entry name" value="PGA BIOSYNTHESIS PROTEIN CAPA"/>
    <property type="match status" value="1"/>
</dbReference>
<dbReference type="Proteomes" id="UP001519287">
    <property type="component" value="Unassembled WGS sequence"/>
</dbReference>
<evidence type="ECO:0000256" key="3">
    <source>
        <dbReference type="SAM" id="Phobius"/>
    </source>
</evidence>
<evidence type="ECO:0000256" key="1">
    <source>
        <dbReference type="ARBA" id="ARBA00005662"/>
    </source>
</evidence>
<keyword evidence="6" id="KW-1185">Reference proteome</keyword>
<gene>
    <name evidence="5" type="ORF">J2Z66_000884</name>
</gene>
<dbReference type="RefSeq" id="WP_209970112.1">
    <property type="nucleotide sequence ID" value="NZ_JAGGLB010000002.1"/>
</dbReference>
<organism evidence="5 6">
    <name type="scientific">Paenibacillus eucommiae</name>
    <dbReference type="NCBI Taxonomy" id="1355755"/>
    <lineage>
        <taxon>Bacteria</taxon>
        <taxon>Bacillati</taxon>
        <taxon>Bacillota</taxon>
        <taxon>Bacilli</taxon>
        <taxon>Bacillales</taxon>
        <taxon>Paenibacillaceae</taxon>
        <taxon>Paenibacillus</taxon>
    </lineage>
</organism>
<keyword evidence="3" id="KW-0812">Transmembrane</keyword>
<dbReference type="InterPro" id="IPR052169">
    <property type="entry name" value="CW_Biosynth-Accessory"/>
</dbReference>
<comment type="caution">
    <text evidence="5">The sequence shown here is derived from an EMBL/GenBank/DDBJ whole genome shotgun (WGS) entry which is preliminary data.</text>
</comment>
<dbReference type="InterPro" id="IPR029052">
    <property type="entry name" value="Metallo-depent_PP-like"/>
</dbReference>
<dbReference type="PANTHER" id="PTHR33393">
    <property type="entry name" value="POLYGLUTAMINE SYNTHESIS ACCESSORY PROTEIN RV0574C-RELATED"/>
    <property type="match status" value="1"/>
</dbReference>
<name>A0ABS4IP10_9BACL</name>